<reference evidence="2" key="1">
    <citation type="submission" date="2018-05" db="EMBL/GenBank/DDBJ databases">
        <authorList>
            <person name="Lanie J.A."/>
            <person name="Ng W.-L."/>
            <person name="Kazmierczak K.M."/>
            <person name="Andrzejewski T.M."/>
            <person name="Davidsen T.M."/>
            <person name="Wayne K.J."/>
            <person name="Tettelin H."/>
            <person name="Glass J.I."/>
            <person name="Rusch D."/>
            <person name="Podicherti R."/>
            <person name="Tsui H.-C.T."/>
            <person name="Winkler M.E."/>
        </authorList>
    </citation>
    <scope>NUCLEOTIDE SEQUENCE</scope>
</reference>
<dbReference type="Gene3D" id="3.90.1150.140">
    <property type="match status" value="1"/>
</dbReference>
<dbReference type="PANTHER" id="PTHR42915">
    <property type="entry name" value="HYPOTHETICAL 460 KDA PROTEIN IN FEUA-SIGW INTERGENIC REGION [PRECURSOR]"/>
    <property type="match status" value="1"/>
</dbReference>
<dbReference type="EMBL" id="UINC01045637">
    <property type="protein sequence ID" value="SVB52628.1"/>
    <property type="molecule type" value="Genomic_DNA"/>
</dbReference>
<gene>
    <name evidence="2" type="ORF">METZ01_LOCUS205482</name>
</gene>
<protein>
    <recommendedName>
        <fullName evidence="1">Peptidoglycan beta-N-acetylmuramidase NamZ C-terminal domain-containing protein</fullName>
    </recommendedName>
</protein>
<evidence type="ECO:0000313" key="2">
    <source>
        <dbReference type="EMBL" id="SVB52628.1"/>
    </source>
</evidence>
<dbReference type="PANTHER" id="PTHR42915:SF1">
    <property type="entry name" value="PEPTIDOGLYCAN BETA-N-ACETYLMURAMIDASE NAMZ"/>
    <property type="match status" value="1"/>
</dbReference>
<organism evidence="2">
    <name type="scientific">marine metagenome</name>
    <dbReference type="NCBI Taxonomy" id="408172"/>
    <lineage>
        <taxon>unclassified sequences</taxon>
        <taxon>metagenomes</taxon>
        <taxon>ecological metagenomes</taxon>
    </lineage>
</organism>
<dbReference type="Pfam" id="PF20732">
    <property type="entry name" value="NamZ_C"/>
    <property type="match status" value="1"/>
</dbReference>
<feature type="domain" description="Peptidoglycan beta-N-acetylmuramidase NamZ C-terminal" evidence="1">
    <location>
        <begin position="3"/>
        <end position="114"/>
    </location>
</feature>
<dbReference type="GO" id="GO:0033922">
    <property type="term" value="F:peptidoglycan beta-N-acetylmuramidase activity"/>
    <property type="evidence" value="ECO:0007669"/>
    <property type="project" value="InterPro"/>
</dbReference>
<accession>A0A382EPL5</accession>
<dbReference type="InterPro" id="IPR008302">
    <property type="entry name" value="NamZ"/>
</dbReference>
<feature type="non-terminal residue" evidence="2">
    <location>
        <position position="1"/>
    </location>
</feature>
<dbReference type="InterPro" id="IPR048503">
    <property type="entry name" value="NamZ_C"/>
</dbReference>
<evidence type="ECO:0000259" key="1">
    <source>
        <dbReference type="Pfam" id="PF20732"/>
    </source>
</evidence>
<sequence>LFFRPQYFKPQFQKWSGEVCGGVQLHITERNKIKPLATTIIMLSSIKNLYPNDFSWRTEAYEFVSDRLAIDLLYGNPTLREGIEANNLSIKNLESAWEEDIKAFSPKREACLIY</sequence>
<dbReference type="AlphaFoldDB" id="A0A382EPL5"/>
<name>A0A382EPL5_9ZZZZ</name>
<proteinExistence type="predicted"/>